<evidence type="ECO:0000313" key="2">
    <source>
        <dbReference type="Proteomes" id="UP001597369"/>
    </source>
</evidence>
<gene>
    <name evidence="1" type="ORF">ACFSKU_05020</name>
</gene>
<reference evidence="2" key="1">
    <citation type="journal article" date="2019" name="Int. J. Syst. Evol. Microbiol.">
        <title>The Global Catalogue of Microorganisms (GCM) 10K type strain sequencing project: providing services to taxonomists for standard genome sequencing and annotation.</title>
        <authorList>
            <consortium name="The Broad Institute Genomics Platform"/>
            <consortium name="The Broad Institute Genome Sequencing Center for Infectious Disease"/>
            <person name="Wu L."/>
            <person name="Ma J."/>
        </authorList>
    </citation>
    <scope>NUCLEOTIDE SEQUENCE [LARGE SCALE GENOMIC DNA]</scope>
    <source>
        <strain evidence="2">JCM 16545</strain>
    </source>
</reference>
<dbReference type="InterPro" id="IPR024213">
    <property type="entry name" value="DUF3822"/>
</dbReference>
<proteinExistence type="predicted"/>
<comment type="caution">
    <text evidence="1">The sequence shown here is derived from an EMBL/GenBank/DDBJ whole genome shotgun (WGS) entry which is preliminary data.</text>
</comment>
<name>A0ABW4WWI9_9BACT</name>
<dbReference type="CDD" id="cd24013">
    <property type="entry name" value="ASKHA_ATPase_BT3980-like"/>
    <property type="match status" value="1"/>
</dbReference>
<accession>A0ABW4WWI9</accession>
<dbReference type="Gene3D" id="3.30.420.250">
    <property type="match status" value="1"/>
</dbReference>
<dbReference type="RefSeq" id="WP_229961056.1">
    <property type="nucleotide sequence ID" value="NZ_JAJJWI010000010.1"/>
</dbReference>
<dbReference type="Proteomes" id="UP001597369">
    <property type="component" value="Unassembled WGS sequence"/>
</dbReference>
<evidence type="ECO:0000313" key="1">
    <source>
        <dbReference type="EMBL" id="MFD2066235.1"/>
    </source>
</evidence>
<dbReference type="Pfam" id="PF12864">
    <property type="entry name" value="DUF3822"/>
    <property type="match status" value="1"/>
</dbReference>
<sequence>MNTTSTHFRLSHKIKDEAFKITQSSYCNLYLTISPRSIRIAVVNTDRNKFVVLEDYELLSVFTPQQIAEQLQLITAENPLLQEQGWNAIRVSYSNQHFTLIPETLYDPTHKTDYLRLHSDLNMQENLVFSYRHNNLEAVNIFAIDMILQQTVDNIFPERPVQLVHLTSALIQSVLHQAGRKNERCLYAYVQRNYVTMLVVSQSGLEFCNIFHYLSPEDFIYFVVFVMQEQKLNPETETITVWGDITHDSSLFNILQKYIRQVRFGRKPADVAYSYKFDDLFEYRYFELYSLHFCE</sequence>
<protein>
    <submittedName>
        <fullName evidence="1">DUF3822 family protein</fullName>
    </submittedName>
</protein>
<dbReference type="Gene3D" id="3.30.420.260">
    <property type="match status" value="1"/>
</dbReference>
<keyword evidence="2" id="KW-1185">Reference proteome</keyword>
<organism evidence="1 2">
    <name type="scientific">Pontibacter silvestris</name>
    <dbReference type="NCBI Taxonomy" id="2305183"/>
    <lineage>
        <taxon>Bacteria</taxon>
        <taxon>Pseudomonadati</taxon>
        <taxon>Bacteroidota</taxon>
        <taxon>Cytophagia</taxon>
        <taxon>Cytophagales</taxon>
        <taxon>Hymenobacteraceae</taxon>
        <taxon>Pontibacter</taxon>
    </lineage>
</organism>
<dbReference type="EMBL" id="JBHUHV010000018">
    <property type="protein sequence ID" value="MFD2066235.1"/>
    <property type="molecule type" value="Genomic_DNA"/>
</dbReference>